<dbReference type="GO" id="GO:0003755">
    <property type="term" value="F:peptidyl-prolyl cis-trans isomerase activity"/>
    <property type="evidence" value="ECO:0007669"/>
    <property type="project" value="UniProtKB-KW"/>
</dbReference>
<evidence type="ECO:0000256" key="6">
    <source>
        <dbReference type="PROSITE-ProRule" id="PRU00278"/>
    </source>
</evidence>
<evidence type="ECO:0000256" key="4">
    <source>
        <dbReference type="ARBA" id="ARBA00023110"/>
    </source>
</evidence>
<dbReference type="KEGG" id="amr:AM1_A0283"/>
<dbReference type="SUPFAM" id="SSF54534">
    <property type="entry name" value="FKBP-like"/>
    <property type="match status" value="1"/>
</dbReference>
<name>A8ZKT3_ACAM1</name>
<dbReference type="Proteomes" id="UP000000268">
    <property type="component" value="Plasmid pREB1"/>
</dbReference>
<evidence type="ECO:0000256" key="5">
    <source>
        <dbReference type="ARBA" id="ARBA00023235"/>
    </source>
</evidence>
<keyword evidence="9" id="KW-1185">Reference proteome</keyword>
<keyword evidence="3" id="KW-0732">Signal</keyword>
<dbReference type="Pfam" id="PF00639">
    <property type="entry name" value="Rotamase"/>
    <property type="match status" value="1"/>
</dbReference>
<dbReference type="PROSITE" id="PS50198">
    <property type="entry name" value="PPIC_PPIASE_2"/>
    <property type="match status" value="1"/>
</dbReference>
<sequence length="250" mass="28602">MKPAQPIMDNTVQSAELIPLLGQYQLLPQLLKELITDQAIQEVPLSSEERVQAVEQFYHQYQIGDDTQREAWLKHYCMTLQQMAAQAQRQFKLQKFKLQTWNNQVESDFLQHKGQFDQYVYSLIRVASAEVAQELYFRLQGDEQAFSDLATQYSQGPEAQTGGLIGPVTATHMHPTLVQLLTNAQPGQVRPPIRLGEWFVIVRLQTFISAQLDAPLRQQLLEQRFNEWLQTQMESVAVSDTSIAVSVQTP</sequence>
<comment type="catalytic activity">
    <reaction evidence="1">
        <text>[protein]-peptidylproline (omega=180) = [protein]-peptidylproline (omega=0)</text>
        <dbReference type="Rhea" id="RHEA:16237"/>
        <dbReference type="Rhea" id="RHEA-COMP:10747"/>
        <dbReference type="Rhea" id="RHEA-COMP:10748"/>
        <dbReference type="ChEBI" id="CHEBI:83833"/>
        <dbReference type="ChEBI" id="CHEBI:83834"/>
        <dbReference type="EC" id="5.2.1.8"/>
    </reaction>
</comment>
<dbReference type="OrthoDB" id="507969at2"/>
<proteinExistence type="predicted"/>
<evidence type="ECO:0000313" key="8">
    <source>
        <dbReference type="EMBL" id="ABW31401.1"/>
    </source>
</evidence>
<dbReference type="InterPro" id="IPR046357">
    <property type="entry name" value="PPIase_dom_sf"/>
</dbReference>
<organism evidence="8 9">
    <name type="scientific">Acaryochloris marina (strain MBIC 11017)</name>
    <dbReference type="NCBI Taxonomy" id="329726"/>
    <lineage>
        <taxon>Bacteria</taxon>
        <taxon>Bacillati</taxon>
        <taxon>Cyanobacteriota</taxon>
        <taxon>Cyanophyceae</taxon>
        <taxon>Acaryochloridales</taxon>
        <taxon>Acaryochloridaceae</taxon>
        <taxon>Acaryochloris</taxon>
    </lineage>
</organism>
<evidence type="ECO:0000256" key="2">
    <source>
        <dbReference type="ARBA" id="ARBA00013194"/>
    </source>
</evidence>
<keyword evidence="4 6" id="KW-0697">Rotamase</keyword>
<dbReference type="EMBL" id="CP000838">
    <property type="protein sequence ID" value="ABW31401.1"/>
    <property type="molecule type" value="Genomic_DNA"/>
</dbReference>
<dbReference type="EC" id="5.2.1.8" evidence="2"/>
<feature type="domain" description="PpiC" evidence="7">
    <location>
        <begin position="116"/>
        <end position="206"/>
    </location>
</feature>
<evidence type="ECO:0000256" key="3">
    <source>
        <dbReference type="ARBA" id="ARBA00022729"/>
    </source>
</evidence>
<dbReference type="PANTHER" id="PTHR47245">
    <property type="entry name" value="PEPTIDYLPROLYL ISOMERASE"/>
    <property type="match status" value="1"/>
</dbReference>
<dbReference type="Gene3D" id="3.10.50.40">
    <property type="match status" value="1"/>
</dbReference>
<dbReference type="AlphaFoldDB" id="A8ZKT3"/>
<dbReference type="RefSeq" id="WP_012166776.1">
    <property type="nucleotide sequence ID" value="NC_009926.1"/>
</dbReference>
<protein>
    <recommendedName>
        <fullName evidence="2">peptidylprolyl isomerase</fullName>
        <ecNumber evidence="2">5.2.1.8</ecNumber>
    </recommendedName>
</protein>
<accession>A8ZKT3</accession>
<gene>
    <name evidence="8" type="ordered locus">AM1_A0283</name>
</gene>
<evidence type="ECO:0000313" key="9">
    <source>
        <dbReference type="Proteomes" id="UP000000268"/>
    </source>
</evidence>
<dbReference type="HOGENOM" id="CLU_082394_0_0_3"/>
<evidence type="ECO:0000256" key="1">
    <source>
        <dbReference type="ARBA" id="ARBA00000971"/>
    </source>
</evidence>
<reference evidence="8 9" key="1">
    <citation type="journal article" date="2008" name="Proc. Natl. Acad. Sci. U.S.A.">
        <title>Niche adaptation and genome expansion in the chlorophyll d-producing cyanobacterium Acaryochloris marina.</title>
        <authorList>
            <person name="Swingley W.D."/>
            <person name="Chen M."/>
            <person name="Cheung P.C."/>
            <person name="Conrad A.L."/>
            <person name="Dejesa L.C."/>
            <person name="Hao J."/>
            <person name="Honchak B.M."/>
            <person name="Karbach L.E."/>
            <person name="Kurdoglu A."/>
            <person name="Lahiri S."/>
            <person name="Mastrian S.D."/>
            <person name="Miyashita H."/>
            <person name="Page L."/>
            <person name="Ramakrishna P."/>
            <person name="Satoh S."/>
            <person name="Sattley W.M."/>
            <person name="Shimada Y."/>
            <person name="Taylor H.L."/>
            <person name="Tomo T."/>
            <person name="Tsuchiya T."/>
            <person name="Wang Z.T."/>
            <person name="Raymond J."/>
            <person name="Mimuro M."/>
            <person name="Blankenship R.E."/>
            <person name="Touchman J.W."/>
        </authorList>
    </citation>
    <scope>NUCLEOTIDE SEQUENCE [LARGE SCALE GENOMIC DNA]</scope>
    <source>
        <strain evidence="9">MBIC 11017</strain>
        <plasmid evidence="9">Plasmid pREB1</plasmid>
    </source>
</reference>
<keyword evidence="5 6" id="KW-0413">Isomerase</keyword>
<dbReference type="InterPro" id="IPR050245">
    <property type="entry name" value="PrsA_foldase"/>
</dbReference>
<dbReference type="PANTHER" id="PTHR47245:SF1">
    <property type="entry name" value="FOLDASE PROTEIN PRSA"/>
    <property type="match status" value="1"/>
</dbReference>
<geneLocation type="plasmid" evidence="8 9">
    <name>pREB1</name>
</geneLocation>
<evidence type="ECO:0000259" key="7">
    <source>
        <dbReference type="PROSITE" id="PS50198"/>
    </source>
</evidence>
<keyword evidence="8" id="KW-0614">Plasmid</keyword>
<dbReference type="InterPro" id="IPR000297">
    <property type="entry name" value="PPIase_PpiC"/>
</dbReference>